<organism evidence="14 15">
    <name type="scientific">Coleofasciculus chthonoplastes PCC 7420</name>
    <dbReference type="NCBI Taxonomy" id="118168"/>
    <lineage>
        <taxon>Bacteria</taxon>
        <taxon>Bacillati</taxon>
        <taxon>Cyanobacteriota</taxon>
        <taxon>Cyanophyceae</taxon>
        <taxon>Coleofasciculales</taxon>
        <taxon>Coleofasciculaceae</taxon>
        <taxon>Coleofasciculus</taxon>
    </lineage>
</organism>
<dbReference type="UniPathway" id="UPA00253">
    <property type="reaction ID" value="UER00331"/>
</dbReference>
<dbReference type="HOGENOM" id="CLU_039622_0_1_3"/>
<dbReference type="PANTHER" id="PTHR32179:SF3">
    <property type="entry name" value="NICOTINATE-NUCLEOTIDE PYROPHOSPHORYLASE [CARBOXYLATING]"/>
    <property type="match status" value="1"/>
</dbReference>
<evidence type="ECO:0000256" key="1">
    <source>
        <dbReference type="ARBA" id="ARBA00003237"/>
    </source>
</evidence>
<evidence type="ECO:0000256" key="9">
    <source>
        <dbReference type="ARBA" id="ARBA00033102"/>
    </source>
</evidence>
<evidence type="ECO:0000256" key="2">
    <source>
        <dbReference type="ARBA" id="ARBA00004893"/>
    </source>
</evidence>
<dbReference type="PANTHER" id="PTHR32179">
    <property type="entry name" value="NICOTINATE-NUCLEOTIDE PYROPHOSPHORYLASE [CARBOXYLATING]"/>
    <property type="match status" value="1"/>
</dbReference>
<comment type="subunit">
    <text evidence="4">Hexamer formed by 3 homodimers.</text>
</comment>
<evidence type="ECO:0000256" key="5">
    <source>
        <dbReference type="ARBA" id="ARBA00011944"/>
    </source>
</evidence>
<comment type="catalytic activity">
    <reaction evidence="10">
        <text>nicotinate beta-D-ribonucleotide + CO2 + diphosphate = quinolinate + 5-phospho-alpha-D-ribose 1-diphosphate + 2 H(+)</text>
        <dbReference type="Rhea" id="RHEA:12733"/>
        <dbReference type="ChEBI" id="CHEBI:15378"/>
        <dbReference type="ChEBI" id="CHEBI:16526"/>
        <dbReference type="ChEBI" id="CHEBI:29959"/>
        <dbReference type="ChEBI" id="CHEBI:33019"/>
        <dbReference type="ChEBI" id="CHEBI:57502"/>
        <dbReference type="ChEBI" id="CHEBI:58017"/>
        <dbReference type="EC" id="2.4.2.19"/>
    </reaction>
</comment>
<dbReference type="SUPFAM" id="SSF54675">
    <property type="entry name" value="Nicotinate/Quinolinate PRTase N-terminal domain-like"/>
    <property type="match status" value="1"/>
</dbReference>
<evidence type="ECO:0000256" key="10">
    <source>
        <dbReference type="ARBA" id="ARBA00047445"/>
    </source>
</evidence>
<dbReference type="SUPFAM" id="SSF51690">
    <property type="entry name" value="Nicotinate/Quinolinate PRTase C-terminal domain-like"/>
    <property type="match status" value="1"/>
</dbReference>
<evidence type="ECO:0000256" key="8">
    <source>
        <dbReference type="ARBA" id="ARBA00022679"/>
    </source>
</evidence>
<evidence type="ECO:0000313" key="15">
    <source>
        <dbReference type="Proteomes" id="UP000003835"/>
    </source>
</evidence>
<evidence type="ECO:0000259" key="12">
    <source>
        <dbReference type="Pfam" id="PF01729"/>
    </source>
</evidence>
<evidence type="ECO:0000256" key="6">
    <source>
        <dbReference type="ARBA" id="ARBA00022642"/>
    </source>
</evidence>
<comment type="pathway">
    <text evidence="2">Cofactor biosynthesis; NAD(+) biosynthesis; nicotinate D-ribonucleotide from quinolinate: step 1/1.</text>
</comment>
<dbReference type="GO" id="GO:0009435">
    <property type="term" value="P:NAD+ biosynthetic process"/>
    <property type="evidence" value="ECO:0007669"/>
    <property type="project" value="UniProtKB-UniPathway"/>
</dbReference>
<keyword evidence="15" id="KW-1185">Reference proteome</keyword>
<dbReference type="Gene3D" id="3.90.1170.20">
    <property type="entry name" value="Quinolinate phosphoribosyl transferase, N-terminal domain"/>
    <property type="match status" value="1"/>
</dbReference>
<dbReference type="STRING" id="118168.MC7420_2477"/>
<dbReference type="Proteomes" id="UP000003835">
    <property type="component" value="Unassembled WGS sequence"/>
</dbReference>
<name>B4VZV5_9CYAN</name>
<dbReference type="CDD" id="cd01572">
    <property type="entry name" value="QPRTase"/>
    <property type="match status" value="1"/>
</dbReference>
<reference evidence="14 15" key="1">
    <citation type="submission" date="2008-07" db="EMBL/GenBank/DDBJ databases">
        <authorList>
            <person name="Tandeau de Marsac N."/>
            <person name="Ferriera S."/>
            <person name="Johnson J."/>
            <person name="Kravitz S."/>
            <person name="Beeson K."/>
            <person name="Sutton G."/>
            <person name="Rogers Y.-H."/>
            <person name="Friedman R."/>
            <person name="Frazier M."/>
            <person name="Venter J.C."/>
        </authorList>
    </citation>
    <scope>NUCLEOTIDE SEQUENCE [LARGE SCALE GENOMIC DNA]</scope>
    <source>
        <strain evidence="14 15">PCC 7420</strain>
    </source>
</reference>
<dbReference type="EC" id="2.4.2.19" evidence="5"/>
<protein>
    <recommendedName>
        <fullName evidence="11">Probable nicotinate-nucleotide pyrophosphorylase [carboxylating]</fullName>
        <ecNumber evidence="5">2.4.2.19</ecNumber>
    </recommendedName>
    <alternativeName>
        <fullName evidence="9">Quinolinate phosphoribosyltransferase [decarboxylating]</fullName>
    </alternativeName>
</protein>
<evidence type="ECO:0000256" key="3">
    <source>
        <dbReference type="ARBA" id="ARBA00009400"/>
    </source>
</evidence>
<keyword evidence="7 14" id="KW-0328">Glycosyltransferase</keyword>
<dbReference type="InterPro" id="IPR022412">
    <property type="entry name" value="Quinolinate_PRibosylTrfase_N"/>
</dbReference>
<evidence type="ECO:0000256" key="7">
    <source>
        <dbReference type="ARBA" id="ARBA00022676"/>
    </source>
</evidence>
<dbReference type="InterPro" id="IPR036068">
    <property type="entry name" value="Nicotinate_pribotase-like_C"/>
</dbReference>
<dbReference type="GO" id="GO:0004514">
    <property type="term" value="F:nicotinate-nucleotide diphosphorylase (carboxylating) activity"/>
    <property type="evidence" value="ECO:0007669"/>
    <property type="project" value="UniProtKB-EC"/>
</dbReference>
<dbReference type="InterPro" id="IPR013785">
    <property type="entry name" value="Aldolase_TIM"/>
</dbReference>
<comment type="function">
    <text evidence="1">Involved in the catabolism of quinolinic acid (QA).</text>
</comment>
<evidence type="ECO:0000313" key="14">
    <source>
        <dbReference type="EMBL" id="EDX72569.1"/>
    </source>
</evidence>
<comment type="similarity">
    <text evidence="3">Belongs to the NadC/ModD family.</text>
</comment>
<evidence type="ECO:0000259" key="13">
    <source>
        <dbReference type="Pfam" id="PF02749"/>
    </source>
</evidence>
<feature type="domain" description="Quinolinate phosphoribosyl transferase N-terminal" evidence="13">
    <location>
        <begin position="95"/>
        <end position="181"/>
    </location>
</feature>
<dbReference type="GO" id="GO:0005737">
    <property type="term" value="C:cytoplasm"/>
    <property type="evidence" value="ECO:0007669"/>
    <property type="project" value="TreeGrafter"/>
</dbReference>
<dbReference type="AlphaFoldDB" id="B4VZV5"/>
<proteinExistence type="inferred from homology"/>
<gene>
    <name evidence="14" type="ORF">MC7420_2477</name>
</gene>
<dbReference type="FunFam" id="3.90.1170.20:FF:000001">
    <property type="entry name" value="Nicotinate-nucleotide diphosphorylase (Carboxylating)"/>
    <property type="match status" value="1"/>
</dbReference>
<sequence>MICLGSDAWIWSELRFKRIYQCSGYFWSCQPFFQIFFGEVKNPFPEGNLSYVKSRANPTSLRKLPLFVQMRALPPLILLDPILQNWLLEDIGRGDRTTQGLWEAPDKIVQAEWTAKAGGVIAGLPIAKRIFQLLSDQTSFVAVVAEGEDCHPGQVIARLHGSLDTLLMGERVALNLAMHLSGISTLTRKYADQLADLPTQLVDTRKTTPGLRLLEKYATQVGGAINHRFGLDDAVMIKDNHIVAAGSIKDAIARIREQMPYPLRIEVETETLEQVTEALEQGADIIMLDNMPLERMRQAVHKIRGKNDRLKIEASGNITLDTIRAVAQTGVDYISTSAPITRSTWLDLSMNLLDENRI</sequence>
<dbReference type="InterPro" id="IPR004393">
    <property type="entry name" value="NadC"/>
</dbReference>
<dbReference type="Pfam" id="PF01729">
    <property type="entry name" value="QRPTase_C"/>
    <property type="match status" value="1"/>
</dbReference>
<accession>B4VZV5</accession>
<keyword evidence="6" id="KW-0662">Pyridine nucleotide biosynthesis</keyword>
<evidence type="ECO:0000256" key="11">
    <source>
        <dbReference type="ARBA" id="ARBA00069173"/>
    </source>
</evidence>
<dbReference type="EMBL" id="DS989863">
    <property type="protein sequence ID" value="EDX72569.1"/>
    <property type="molecule type" value="Genomic_DNA"/>
</dbReference>
<dbReference type="InterPro" id="IPR002638">
    <property type="entry name" value="Quinolinate_PRibosylTrfase_C"/>
</dbReference>
<dbReference type="eggNOG" id="COG0157">
    <property type="taxonomic scope" value="Bacteria"/>
</dbReference>
<dbReference type="Gene3D" id="3.20.20.70">
    <property type="entry name" value="Aldolase class I"/>
    <property type="match status" value="1"/>
</dbReference>
<evidence type="ECO:0000256" key="4">
    <source>
        <dbReference type="ARBA" id="ARBA00011218"/>
    </source>
</evidence>
<dbReference type="NCBIfam" id="TIGR00078">
    <property type="entry name" value="nadC"/>
    <property type="match status" value="1"/>
</dbReference>
<dbReference type="Pfam" id="PF02749">
    <property type="entry name" value="QRPTase_N"/>
    <property type="match status" value="1"/>
</dbReference>
<dbReference type="FunFam" id="3.20.20.70:FF:000030">
    <property type="entry name" value="Nicotinate-nucleotide pyrophosphorylase, carboxylating"/>
    <property type="match status" value="1"/>
</dbReference>
<keyword evidence="8 14" id="KW-0808">Transferase</keyword>
<dbReference type="InterPro" id="IPR027277">
    <property type="entry name" value="NadC/ModD"/>
</dbReference>
<dbReference type="GO" id="GO:0034213">
    <property type="term" value="P:quinolinate catabolic process"/>
    <property type="evidence" value="ECO:0007669"/>
    <property type="project" value="TreeGrafter"/>
</dbReference>
<feature type="domain" description="Quinolinate phosphoribosyl transferase C-terminal" evidence="12">
    <location>
        <begin position="183"/>
        <end position="350"/>
    </location>
</feature>
<dbReference type="InterPro" id="IPR037128">
    <property type="entry name" value="Quinolinate_PRibosylTase_N_sf"/>
</dbReference>